<gene>
    <name evidence="1" type="ORF">B0H16DRAFT_1889515</name>
</gene>
<evidence type="ECO:0000313" key="2">
    <source>
        <dbReference type="Proteomes" id="UP001215598"/>
    </source>
</evidence>
<evidence type="ECO:0000313" key="1">
    <source>
        <dbReference type="EMBL" id="KAJ7745157.1"/>
    </source>
</evidence>
<reference evidence="1" key="1">
    <citation type="submission" date="2023-03" db="EMBL/GenBank/DDBJ databases">
        <title>Massive genome expansion in bonnet fungi (Mycena s.s.) driven by repeated elements and novel gene families across ecological guilds.</title>
        <authorList>
            <consortium name="Lawrence Berkeley National Laboratory"/>
            <person name="Harder C.B."/>
            <person name="Miyauchi S."/>
            <person name="Viragh M."/>
            <person name="Kuo A."/>
            <person name="Thoen E."/>
            <person name="Andreopoulos B."/>
            <person name="Lu D."/>
            <person name="Skrede I."/>
            <person name="Drula E."/>
            <person name="Henrissat B."/>
            <person name="Morin E."/>
            <person name="Kohler A."/>
            <person name="Barry K."/>
            <person name="LaButti K."/>
            <person name="Morin E."/>
            <person name="Salamov A."/>
            <person name="Lipzen A."/>
            <person name="Mereny Z."/>
            <person name="Hegedus B."/>
            <person name="Baldrian P."/>
            <person name="Stursova M."/>
            <person name="Weitz H."/>
            <person name="Taylor A."/>
            <person name="Grigoriev I.V."/>
            <person name="Nagy L.G."/>
            <person name="Martin F."/>
            <person name="Kauserud H."/>
        </authorList>
    </citation>
    <scope>NUCLEOTIDE SEQUENCE</scope>
    <source>
        <strain evidence="1">CBHHK182m</strain>
    </source>
</reference>
<organism evidence="1 2">
    <name type="scientific">Mycena metata</name>
    <dbReference type="NCBI Taxonomy" id="1033252"/>
    <lineage>
        <taxon>Eukaryota</taxon>
        <taxon>Fungi</taxon>
        <taxon>Dikarya</taxon>
        <taxon>Basidiomycota</taxon>
        <taxon>Agaricomycotina</taxon>
        <taxon>Agaricomycetes</taxon>
        <taxon>Agaricomycetidae</taxon>
        <taxon>Agaricales</taxon>
        <taxon>Marasmiineae</taxon>
        <taxon>Mycenaceae</taxon>
        <taxon>Mycena</taxon>
    </lineage>
</organism>
<proteinExistence type="predicted"/>
<comment type="caution">
    <text evidence="1">The sequence shown here is derived from an EMBL/GenBank/DDBJ whole genome shotgun (WGS) entry which is preliminary data.</text>
</comment>
<dbReference type="AlphaFoldDB" id="A0AAD7IMI3"/>
<dbReference type="EMBL" id="JARKIB010000084">
    <property type="protein sequence ID" value="KAJ7745157.1"/>
    <property type="molecule type" value="Genomic_DNA"/>
</dbReference>
<protein>
    <submittedName>
        <fullName evidence="1">Uncharacterized protein</fullName>
    </submittedName>
</protein>
<sequence length="337" mass="36596">MGRPGVDSSKGEEKPLVPSCITDLLYSMLFCIESIYHLAVPSRPSKERSRLRAPSGVSCSALERSISASPTSQSPTYSHIAGPLVVALQAVTMLRPARFSCCACEDIKSIVPEHSKLVSDPSVASFTSPPPIQCNSEAAHSVLNCSSSSSSSVPFLGIRNMPSIPSMQRLPCGARLFSRSGVCVRDHRIPEQSLRSDALFGEHDRVPETWILELLHRAVTPARRLSYTEFITTTEEYVNSTRTHTEIITPLTIRIPHSTSFLFSSQDAFLLKLKHKSNLPSCAATILYPGKSRDKGKHAAERHYSGGGAHGGLGRALLLKELVVGAGGRRQPRPARS</sequence>
<dbReference type="Proteomes" id="UP001215598">
    <property type="component" value="Unassembled WGS sequence"/>
</dbReference>
<accession>A0AAD7IMI3</accession>
<keyword evidence="2" id="KW-1185">Reference proteome</keyword>
<name>A0AAD7IMI3_9AGAR</name>